<reference evidence="1 2" key="1">
    <citation type="submission" date="2021-06" db="EMBL/GenBank/DDBJ databases">
        <title>Actinoplanes lichenicola sp. nov., and Actinoplanes ovalisporus sp. nov., isolated from lichen in Thailand.</title>
        <authorList>
            <person name="Saeng-In P."/>
            <person name="Kanchanasin P."/>
            <person name="Yuki M."/>
            <person name="Kudo T."/>
            <person name="Ohkuma M."/>
            <person name="Phongsopitanun W."/>
            <person name="Tanasupawat S."/>
        </authorList>
    </citation>
    <scope>NUCLEOTIDE SEQUENCE [LARGE SCALE GENOMIC DNA]</scope>
    <source>
        <strain evidence="1 2">NBRC 110975</strain>
    </source>
</reference>
<proteinExistence type="predicted"/>
<organism evidence="1 2">
    <name type="scientific">Paractinoplanes bogorensis</name>
    <dbReference type="NCBI Taxonomy" id="1610840"/>
    <lineage>
        <taxon>Bacteria</taxon>
        <taxon>Bacillati</taxon>
        <taxon>Actinomycetota</taxon>
        <taxon>Actinomycetes</taxon>
        <taxon>Micromonosporales</taxon>
        <taxon>Micromonosporaceae</taxon>
        <taxon>Paractinoplanes</taxon>
    </lineage>
</organism>
<name>A0ABS5YWR4_9ACTN</name>
<protein>
    <recommendedName>
        <fullName evidence="3">FXSXX-COOH protein</fullName>
    </recommendedName>
</protein>
<dbReference type="Proteomes" id="UP001519654">
    <property type="component" value="Unassembled WGS sequence"/>
</dbReference>
<dbReference type="EMBL" id="JAHKKG010000010">
    <property type="protein sequence ID" value="MBU2667889.1"/>
    <property type="molecule type" value="Genomic_DNA"/>
</dbReference>
<gene>
    <name evidence="1" type="ORF">KOI35_30695</name>
</gene>
<sequence length="59" mass="6453">MDQSSQDVETELVDLSEVSLGMLRSTDPELLNESMSRLLEQVARPRLNIGNGGPPGRVD</sequence>
<evidence type="ECO:0000313" key="2">
    <source>
        <dbReference type="Proteomes" id="UP001519654"/>
    </source>
</evidence>
<evidence type="ECO:0000313" key="1">
    <source>
        <dbReference type="EMBL" id="MBU2667889.1"/>
    </source>
</evidence>
<evidence type="ECO:0008006" key="3">
    <source>
        <dbReference type="Google" id="ProtNLM"/>
    </source>
</evidence>
<keyword evidence="2" id="KW-1185">Reference proteome</keyword>
<comment type="caution">
    <text evidence="1">The sequence shown here is derived from an EMBL/GenBank/DDBJ whole genome shotgun (WGS) entry which is preliminary data.</text>
</comment>
<accession>A0ABS5YWR4</accession>